<evidence type="ECO:0000313" key="8">
    <source>
        <dbReference type="Proteomes" id="UP001589758"/>
    </source>
</evidence>
<organism evidence="7 8">
    <name type="scientific">Thorsellia kenyensis</name>
    <dbReference type="NCBI Taxonomy" id="1549888"/>
    <lineage>
        <taxon>Bacteria</taxon>
        <taxon>Pseudomonadati</taxon>
        <taxon>Pseudomonadota</taxon>
        <taxon>Gammaproteobacteria</taxon>
        <taxon>Enterobacterales</taxon>
        <taxon>Thorselliaceae</taxon>
        <taxon>Thorsellia</taxon>
    </lineage>
</organism>
<dbReference type="CDD" id="cd16329">
    <property type="entry name" value="LolA_like"/>
    <property type="match status" value="1"/>
</dbReference>
<comment type="caution">
    <text evidence="7">The sequence shown here is derived from an EMBL/GenBank/DDBJ whole genome shotgun (WGS) entry which is preliminary data.</text>
</comment>
<dbReference type="PIRSF" id="PIRSF028205">
    <property type="entry name" value="UCP028205"/>
    <property type="match status" value="1"/>
</dbReference>
<dbReference type="InterPro" id="IPR029046">
    <property type="entry name" value="LolA/LolB/LppX"/>
</dbReference>
<dbReference type="Gene3D" id="2.50.20.10">
    <property type="entry name" value="Lipoprotein localisation LolA/LolB/LppX"/>
    <property type="match status" value="1"/>
</dbReference>
<dbReference type="InterPro" id="IPR033399">
    <property type="entry name" value="TP_0789-like"/>
</dbReference>
<keyword evidence="3 5" id="KW-0732">Signal</keyword>
<feature type="domain" description="Uncharacterized protein TP-0789" evidence="6">
    <location>
        <begin position="86"/>
        <end position="260"/>
    </location>
</feature>
<feature type="chain" id="PRO_5047263026" evidence="5">
    <location>
        <begin position="25"/>
        <end position="263"/>
    </location>
</feature>
<evidence type="ECO:0000256" key="5">
    <source>
        <dbReference type="SAM" id="SignalP"/>
    </source>
</evidence>
<keyword evidence="4" id="KW-0653">Protein transport</keyword>
<dbReference type="EMBL" id="JBHLXE010000097">
    <property type="protein sequence ID" value="MFC0180276.1"/>
    <property type="molecule type" value="Genomic_DNA"/>
</dbReference>
<evidence type="ECO:0000256" key="3">
    <source>
        <dbReference type="ARBA" id="ARBA00022729"/>
    </source>
</evidence>
<reference evidence="7 8" key="1">
    <citation type="submission" date="2024-09" db="EMBL/GenBank/DDBJ databases">
        <authorList>
            <person name="Sun Q."/>
            <person name="Mori K."/>
        </authorList>
    </citation>
    <scope>NUCLEOTIDE SEQUENCE [LARGE SCALE GENOMIC DNA]</scope>
    <source>
        <strain evidence="7 8">CCM 8545</strain>
    </source>
</reference>
<dbReference type="Proteomes" id="UP001589758">
    <property type="component" value="Unassembled WGS sequence"/>
</dbReference>
<name>A0ABV6CBA4_9GAMM</name>
<comment type="subunit">
    <text evidence="1">Monomer.</text>
</comment>
<protein>
    <submittedName>
        <fullName evidence="7">Outer membrane lipoprotein-sorting protein</fullName>
    </submittedName>
</protein>
<sequence>MKKFYFKQVLIFTFSVCIFQWANANLTKNDELTASDIIKAADRIRAPDQPFRYTLNLTEHAAGKVVNQQKLDVSMRFIKPDEVQDGDARALVRFVEPVRDRGKALFSDINQMWYFAPSLRRPIQISKQQRLIGQVANGDVVASDMDFSYNSEIISEEMCDQVQCYKLSLTRKNPSVTYPKITYFVEKDTFRPFKSEFYSESGVLLKRAIYENFTPVLGTNRPTRIIVEDGLKKDSYTIMDYSNVAYESLPESYFQKDYLLRLN</sequence>
<dbReference type="InterPro" id="IPR011220">
    <property type="entry name" value="UCP028205"/>
</dbReference>
<keyword evidence="7" id="KW-0449">Lipoprotein</keyword>
<evidence type="ECO:0000259" key="6">
    <source>
        <dbReference type="Pfam" id="PF17131"/>
    </source>
</evidence>
<gene>
    <name evidence="7" type="ORF">ACFFIT_09330</name>
</gene>
<evidence type="ECO:0000256" key="4">
    <source>
        <dbReference type="ARBA" id="ARBA00022927"/>
    </source>
</evidence>
<keyword evidence="2" id="KW-0813">Transport</keyword>
<dbReference type="SUPFAM" id="SSF89392">
    <property type="entry name" value="Prokaryotic lipoproteins and lipoprotein localization factors"/>
    <property type="match status" value="1"/>
</dbReference>
<dbReference type="RefSeq" id="WP_385877389.1">
    <property type="nucleotide sequence ID" value="NZ_JBHLXE010000097.1"/>
</dbReference>
<dbReference type="Pfam" id="PF17131">
    <property type="entry name" value="LolA_like"/>
    <property type="match status" value="1"/>
</dbReference>
<keyword evidence="8" id="KW-1185">Reference proteome</keyword>
<feature type="signal peptide" evidence="5">
    <location>
        <begin position="1"/>
        <end position="24"/>
    </location>
</feature>
<evidence type="ECO:0000313" key="7">
    <source>
        <dbReference type="EMBL" id="MFC0180276.1"/>
    </source>
</evidence>
<proteinExistence type="predicted"/>
<evidence type="ECO:0000256" key="2">
    <source>
        <dbReference type="ARBA" id="ARBA00022448"/>
    </source>
</evidence>
<accession>A0ABV6CBA4</accession>
<evidence type="ECO:0000256" key="1">
    <source>
        <dbReference type="ARBA" id="ARBA00011245"/>
    </source>
</evidence>